<comment type="caution">
    <text evidence="1">The sequence shown here is derived from an EMBL/GenBank/DDBJ whole genome shotgun (WGS) entry which is preliminary data.</text>
</comment>
<accession>A0ABQ5I6P5</accession>
<keyword evidence="2" id="KW-1185">Reference proteome</keyword>
<evidence type="ECO:0000313" key="1">
    <source>
        <dbReference type="EMBL" id="GJT95127.1"/>
    </source>
</evidence>
<dbReference type="EMBL" id="BQNB010020359">
    <property type="protein sequence ID" value="GJT95127.1"/>
    <property type="molecule type" value="Genomic_DNA"/>
</dbReference>
<evidence type="ECO:0000313" key="2">
    <source>
        <dbReference type="Proteomes" id="UP001151760"/>
    </source>
</evidence>
<organism evidence="1 2">
    <name type="scientific">Tanacetum coccineum</name>
    <dbReference type="NCBI Taxonomy" id="301880"/>
    <lineage>
        <taxon>Eukaryota</taxon>
        <taxon>Viridiplantae</taxon>
        <taxon>Streptophyta</taxon>
        <taxon>Embryophyta</taxon>
        <taxon>Tracheophyta</taxon>
        <taxon>Spermatophyta</taxon>
        <taxon>Magnoliopsida</taxon>
        <taxon>eudicotyledons</taxon>
        <taxon>Gunneridae</taxon>
        <taxon>Pentapetalae</taxon>
        <taxon>asterids</taxon>
        <taxon>campanulids</taxon>
        <taxon>Asterales</taxon>
        <taxon>Asteraceae</taxon>
        <taxon>Asteroideae</taxon>
        <taxon>Anthemideae</taxon>
        <taxon>Anthemidinae</taxon>
        <taxon>Tanacetum</taxon>
    </lineage>
</organism>
<proteinExistence type="predicted"/>
<dbReference type="Proteomes" id="UP001151760">
    <property type="component" value="Unassembled WGS sequence"/>
</dbReference>
<protein>
    <submittedName>
        <fullName evidence="1">Uncharacterized protein</fullName>
    </submittedName>
</protein>
<gene>
    <name evidence="1" type="ORF">Tco_1090645</name>
</gene>
<sequence>MAFPCLQELAAAQNFNNLTDAMSVDIQRKINADIQFATRLNGDDDVGLYLLRFYVHGDDDVRTWVAYFVDLFRWG</sequence>
<name>A0ABQ5I6P5_9ASTR</name>
<reference evidence="1" key="2">
    <citation type="submission" date="2022-01" db="EMBL/GenBank/DDBJ databases">
        <authorList>
            <person name="Yamashiro T."/>
            <person name="Shiraishi A."/>
            <person name="Satake H."/>
            <person name="Nakayama K."/>
        </authorList>
    </citation>
    <scope>NUCLEOTIDE SEQUENCE</scope>
</reference>
<reference evidence="1" key="1">
    <citation type="journal article" date="2022" name="Int. J. Mol. Sci.">
        <title>Draft Genome of Tanacetum Coccineum: Genomic Comparison of Closely Related Tanacetum-Family Plants.</title>
        <authorList>
            <person name="Yamashiro T."/>
            <person name="Shiraishi A."/>
            <person name="Nakayama K."/>
            <person name="Satake H."/>
        </authorList>
    </citation>
    <scope>NUCLEOTIDE SEQUENCE</scope>
</reference>